<name>A0A1J8R4A4_9AGAM</name>
<protein>
    <submittedName>
        <fullName evidence="2">Uncharacterized protein</fullName>
    </submittedName>
</protein>
<evidence type="ECO:0000256" key="1">
    <source>
        <dbReference type="SAM" id="Phobius"/>
    </source>
</evidence>
<keyword evidence="1" id="KW-0472">Membrane</keyword>
<feature type="transmembrane region" description="Helical" evidence="1">
    <location>
        <begin position="34"/>
        <end position="54"/>
    </location>
</feature>
<dbReference type="EMBL" id="LVVM01000471">
    <property type="protein sequence ID" value="OJA20640.1"/>
    <property type="molecule type" value="Genomic_DNA"/>
</dbReference>
<keyword evidence="1" id="KW-1133">Transmembrane helix</keyword>
<dbReference type="OrthoDB" id="2794896at2759"/>
<dbReference type="Proteomes" id="UP000183567">
    <property type="component" value="Unassembled WGS sequence"/>
</dbReference>
<gene>
    <name evidence="2" type="ORF">AZE42_10682</name>
</gene>
<keyword evidence="1" id="KW-0812">Transmembrane</keyword>
<comment type="caution">
    <text evidence="2">The sequence shown here is derived from an EMBL/GenBank/DDBJ whole genome shotgun (WGS) entry which is preliminary data.</text>
</comment>
<dbReference type="AlphaFoldDB" id="A0A1J8R4A4"/>
<sequence length="316" mass="34382">MNLPDNSFYSRHVIEDDAHSVGPYDVADNSHRFASGWSVLLSLLVVFAVFEHAVSNRFEDMIWSAAPAVDTPLGQGISIDEYTTLSPSSVPPSSSTAPLAEELLLMQLTYSAAHNQYADHEPELVSFPVPVSDLQGFMGDEYVHCSPSSFGEEWYTVSGDDSMGNDEQDPTAAMTCWEPSSPVDHYHLSAVGSNTTETNPLVHTTLNGGPFIFKCQYYVQGGPCGLLIGGDGVLGDALEHVTSVHTTSGSPPEVWTCLWGGNCNSRMKGNSRRHVVSHVVRWQCANCPSSYSRDDPAKKHAKDCGDGHIFMVPRLE</sequence>
<reference evidence="2 3" key="1">
    <citation type="submission" date="2016-03" db="EMBL/GenBank/DDBJ databases">
        <title>Comparative genomics of the ectomycorrhizal sister species Rhizopogon vinicolor and Rhizopogon vesiculosus (Basidiomycota: Boletales) reveals a divergence of the mating type B locus.</title>
        <authorList>
            <person name="Mujic A.B."/>
            <person name="Kuo A."/>
            <person name="Tritt A."/>
            <person name="Lipzen A."/>
            <person name="Chen C."/>
            <person name="Johnson J."/>
            <person name="Sharma A."/>
            <person name="Barry K."/>
            <person name="Grigoriev I.V."/>
            <person name="Spatafora J.W."/>
        </authorList>
    </citation>
    <scope>NUCLEOTIDE SEQUENCE [LARGE SCALE GENOMIC DNA]</scope>
    <source>
        <strain evidence="2 3">AM-OR11-056</strain>
    </source>
</reference>
<accession>A0A1J8R4A4</accession>
<organism evidence="2 3">
    <name type="scientific">Rhizopogon vesiculosus</name>
    <dbReference type="NCBI Taxonomy" id="180088"/>
    <lineage>
        <taxon>Eukaryota</taxon>
        <taxon>Fungi</taxon>
        <taxon>Dikarya</taxon>
        <taxon>Basidiomycota</taxon>
        <taxon>Agaricomycotina</taxon>
        <taxon>Agaricomycetes</taxon>
        <taxon>Agaricomycetidae</taxon>
        <taxon>Boletales</taxon>
        <taxon>Suillineae</taxon>
        <taxon>Rhizopogonaceae</taxon>
        <taxon>Rhizopogon</taxon>
    </lineage>
</organism>
<proteinExistence type="predicted"/>
<evidence type="ECO:0000313" key="2">
    <source>
        <dbReference type="EMBL" id="OJA20640.1"/>
    </source>
</evidence>
<keyword evidence="3" id="KW-1185">Reference proteome</keyword>
<evidence type="ECO:0000313" key="3">
    <source>
        <dbReference type="Proteomes" id="UP000183567"/>
    </source>
</evidence>